<dbReference type="InterPro" id="IPR051125">
    <property type="entry name" value="ABC-4/HrtB_transporter"/>
</dbReference>
<dbReference type="GO" id="GO:0005886">
    <property type="term" value="C:plasma membrane"/>
    <property type="evidence" value="ECO:0007669"/>
    <property type="project" value="UniProtKB-SubCell"/>
</dbReference>
<proteinExistence type="predicted"/>
<dbReference type="Proteomes" id="UP000218615">
    <property type="component" value="Unassembled WGS sequence"/>
</dbReference>
<evidence type="ECO:0000256" key="1">
    <source>
        <dbReference type="ARBA" id="ARBA00004651"/>
    </source>
</evidence>
<keyword evidence="5 6" id="KW-0472">Membrane</keyword>
<feature type="transmembrane region" description="Helical" evidence="6">
    <location>
        <begin position="279"/>
        <end position="304"/>
    </location>
</feature>
<dbReference type="PANTHER" id="PTHR43738:SF2">
    <property type="entry name" value="ABC TRANSPORTER PERMEASE"/>
    <property type="match status" value="1"/>
</dbReference>
<comment type="subcellular location">
    <subcellularLocation>
        <location evidence="1">Cell membrane</location>
        <topology evidence="1">Multi-pass membrane protein</topology>
    </subcellularLocation>
</comment>
<keyword evidence="10" id="KW-1185">Reference proteome</keyword>
<name>A0A284VPA0_9EURY</name>
<dbReference type="Pfam" id="PF02687">
    <property type="entry name" value="FtsX"/>
    <property type="match status" value="1"/>
</dbReference>
<feature type="domain" description="MacB-like periplasmic core" evidence="8">
    <location>
        <begin position="2"/>
        <end position="198"/>
    </location>
</feature>
<feature type="domain" description="ABC3 transporter permease C-terminal" evidence="7">
    <location>
        <begin position="238"/>
        <end position="356"/>
    </location>
</feature>
<evidence type="ECO:0000259" key="8">
    <source>
        <dbReference type="Pfam" id="PF12704"/>
    </source>
</evidence>
<evidence type="ECO:0000256" key="5">
    <source>
        <dbReference type="ARBA" id="ARBA00023136"/>
    </source>
</evidence>
<protein>
    <submittedName>
        <fullName evidence="9">Putative ABC transporter permease</fullName>
    </submittedName>
</protein>
<dbReference type="EMBL" id="FZMP01000146">
    <property type="protein sequence ID" value="SNQ61082.1"/>
    <property type="molecule type" value="Genomic_DNA"/>
</dbReference>
<reference evidence="10" key="1">
    <citation type="submission" date="2017-06" db="EMBL/GenBank/DDBJ databases">
        <authorList>
            <person name="Cremers G."/>
        </authorList>
    </citation>
    <scope>NUCLEOTIDE SEQUENCE [LARGE SCALE GENOMIC DNA]</scope>
</reference>
<dbReference type="PANTHER" id="PTHR43738">
    <property type="entry name" value="ABC TRANSPORTER, MEMBRANE PROTEIN"/>
    <property type="match status" value="1"/>
</dbReference>
<evidence type="ECO:0000256" key="3">
    <source>
        <dbReference type="ARBA" id="ARBA00022692"/>
    </source>
</evidence>
<evidence type="ECO:0000313" key="10">
    <source>
        <dbReference type="Proteomes" id="UP000218615"/>
    </source>
</evidence>
<feature type="transmembrane region" description="Helical" evidence="6">
    <location>
        <begin position="232"/>
        <end position="259"/>
    </location>
</feature>
<keyword evidence="3 6" id="KW-0812">Transmembrane</keyword>
<accession>A0A284VPA0</accession>
<feature type="transmembrane region" description="Helical" evidence="6">
    <location>
        <begin position="324"/>
        <end position="350"/>
    </location>
</feature>
<gene>
    <name evidence="9" type="ORF">MNV_230003</name>
</gene>
<dbReference type="InterPro" id="IPR003838">
    <property type="entry name" value="ABC3_permease_C"/>
</dbReference>
<evidence type="ECO:0000256" key="6">
    <source>
        <dbReference type="SAM" id="Phobius"/>
    </source>
</evidence>
<keyword evidence="2" id="KW-1003">Cell membrane</keyword>
<organism evidence="9 10">
    <name type="scientific">Candidatus Methanoperedens nitratireducens</name>
    <dbReference type="NCBI Taxonomy" id="1392998"/>
    <lineage>
        <taxon>Archaea</taxon>
        <taxon>Methanobacteriati</taxon>
        <taxon>Methanobacteriota</taxon>
        <taxon>Stenosarchaea group</taxon>
        <taxon>Methanomicrobia</taxon>
        <taxon>Methanosarcinales</taxon>
        <taxon>ANME-2 cluster</taxon>
        <taxon>Candidatus Methanoperedentaceae</taxon>
        <taxon>Candidatus Methanoperedens</taxon>
    </lineage>
</organism>
<dbReference type="InterPro" id="IPR025857">
    <property type="entry name" value="MacB_PCD"/>
</dbReference>
<dbReference type="Pfam" id="PF12704">
    <property type="entry name" value="MacB_PCD"/>
    <property type="match status" value="1"/>
</dbReference>
<evidence type="ECO:0000256" key="4">
    <source>
        <dbReference type="ARBA" id="ARBA00022989"/>
    </source>
</evidence>
<evidence type="ECO:0000256" key="2">
    <source>
        <dbReference type="ARBA" id="ARBA00022475"/>
    </source>
</evidence>
<sequence length="362" mass="37962">MAILLVSIGVGMKQGTAAMHEGSVDYWIMPKDSSVTDIVSNSEKTMLGDVHQSIGKIRSNPDIKGATPVLNRLIYASSPGSSSKLILGMGIIPAGTDTLPVSAQDLTPGDYHFTNGARTGEAVINEKTAKLLGLNVGDTMRLGASASSLNNSNNSFRVMGIISETGYSISPIAVLHLSELQELTGNLKGDRANYIIAQSSGSMDYIRELFPDALVLSNAEYSVYNVASDKKMLATAIAVSAVSALIAVLFISSTMVLSVNEKKQELALMKAIGISQRSIAKMVLYESVILSLLGGIMGILLSRLGQEVLNISAYRFFGAGQVSVVSPVLQLGGVVIALAAGVLSGLLPVIMAKRIELSGMPG</sequence>
<keyword evidence="4 6" id="KW-1133">Transmembrane helix</keyword>
<evidence type="ECO:0000259" key="7">
    <source>
        <dbReference type="Pfam" id="PF02687"/>
    </source>
</evidence>
<dbReference type="AlphaFoldDB" id="A0A284VPA0"/>
<evidence type="ECO:0000313" key="9">
    <source>
        <dbReference type="EMBL" id="SNQ61082.1"/>
    </source>
</evidence>